<proteinExistence type="predicted"/>
<gene>
    <name evidence="1" type="ORF">CCAP1982_LOCUS4076</name>
</gene>
<comment type="caution">
    <text evidence="1">The sequence shown here is derived from an EMBL/GenBank/DDBJ whole genome shotgun (WGS) entry which is preliminary data.</text>
</comment>
<evidence type="ECO:0000313" key="1">
    <source>
        <dbReference type="EMBL" id="CAD6995357.1"/>
    </source>
</evidence>
<dbReference type="EMBL" id="CAJHJT010000001">
    <property type="protein sequence ID" value="CAD6995357.1"/>
    <property type="molecule type" value="Genomic_DNA"/>
</dbReference>
<sequence length="99" mass="10700">MLDLVSTIMSVKKLNASIKKEIGKFAANANGVTAAATETVAARVTNSHAPNNRAKRNMQPEQQQLATVTTISTEVKRWLASLHAGSNTTTMLQDFDKKS</sequence>
<accession>A0A811UBP8</accession>
<evidence type="ECO:0000313" key="2">
    <source>
        <dbReference type="Proteomes" id="UP000606786"/>
    </source>
</evidence>
<dbReference type="Proteomes" id="UP000606786">
    <property type="component" value="Unassembled WGS sequence"/>
</dbReference>
<dbReference type="AlphaFoldDB" id="A0A811UBP8"/>
<keyword evidence="2" id="KW-1185">Reference proteome</keyword>
<protein>
    <submittedName>
        <fullName evidence="1">(Mediterranean fruit fly) hypothetical protein</fullName>
    </submittedName>
</protein>
<organism evidence="1 2">
    <name type="scientific">Ceratitis capitata</name>
    <name type="common">Mediterranean fruit fly</name>
    <name type="synonym">Tephritis capitata</name>
    <dbReference type="NCBI Taxonomy" id="7213"/>
    <lineage>
        <taxon>Eukaryota</taxon>
        <taxon>Metazoa</taxon>
        <taxon>Ecdysozoa</taxon>
        <taxon>Arthropoda</taxon>
        <taxon>Hexapoda</taxon>
        <taxon>Insecta</taxon>
        <taxon>Pterygota</taxon>
        <taxon>Neoptera</taxon>
        <taxon>Endopterygota</taxon>
        <taxon>Diptera</taxon>
        <taxon>Brachycera</taxon>
        <taxon>Muscomorpha</taxon>
        <taxon>Tephritoidea</taxon>
        <taxon>Tephritidae</taxon>
        <taxon>Ceratitis</taxon>
        <taxon>Ceratitis</taxon>
    </lineage>
</organism>
<reference evidence="1" key="1">
    <citation type="submission" date="2020-11" db="EMBL/GenBank/DDBJ databases">
        <authorList>
            <person name="Whitehead M."/>
        </authorList>
    </citation>
    <scope>NUCLEOTIDE SEQUENCE</scope>
    <source>
        <strain evidence="1">EGII</strain>
    </source>
</reference>
<name>A0A811UBP8_CERCA</name>